<dbReference type="RefSeq" id="WP_183441450.1">
    <property type="nucleotide sequence ID" value="NZ_JACHXD010000006.1"/>
</dbReference>
<reference evidence="2 3" key="1">
    <citation type="submission" date="2020-08" db="EMBL/GenBank/DDBJ databases">
        <title>Genomic Encyclopedia of Type Strains, Phase III (KMG-III): the genomes of soil and plant-associated and newly described type strains.</title>
        <authorList>
            <person name="Whitman W."/>
        </authorList>
    </citation>
    <scope>NUCLEOTIDE SEQUENCE [LARGE SCALE GENOMIC DNA]</scope>
    <source>
        <strain evidence="2 3">CECT 8897</strain>
    </source>
</reference>
<gene>
    <name evidence="2" type="ORF">FHS03_002694</name>
</gene>
<feature type="signal peptide" evidence="1">
    <location>
        <begin position="1"/>
        <end position="19"/>
    </location>
</feature>
<keyword evidence="1" id="KW-0732">Signal</keyword>
<dbReference type="Proteomes" id="UP000541535">
    <property type="component" value="Unassembled WGS sequence"/>
</dbReference>
<evidence type="ECO:0000313" key="3">
    <source>
        <dbReference type="Proteomes" id="UP000541535"/>
    </source>
</evidence>
<keyword evidence="2" id="KW-0378">Hydrolase</keyword>
<dbReference type="GO" id="GO:0006508">
    <property type="term" value="P:proteolysis"/>
    <property type="evidence" value="ECO:0007669"/>
    <property type="project" value="UniProtKB-KW"/>
</dbReference>
<dbReference type="PANTHER" id="PTHR48094">
    <property type="entry name" value="PROTEIN/NUCLEIC ACID DEGLYCASE DJ-1-RELATED"/>
    <property type="match status" value="1"/>
</dbReference>
<name>A0A7W5BAL9_9BURK</name>
<dbReference type="AlphaFoldDB" id="A0A7W5BAL9"/>
<dbReference type="InterPro" id="IPR050325">
    <property type="entry name" value="Prot/Nucl_acid_deglycase"/>
</dbReference>
<accession>A0A7W5BAL9</accession>
<dbReference type="GO" id="GO:0005737">
    <property type="term" value="C:cytoplasm"/>
    <property type="evidence" value="ECO:0007669"/>
    <property type="project" value="TreeGrafter"/>
</dbReference>
<dbReference type="GO" id="GO:0019243">
    <property type="term" value="P:methylglyoxal catabolic process to D-lactate via S-lactoyl-glutathione"/>
    <property type="evidence" value="ECO:0007669"/>
    <property type="project" value="TreeGrafter"/>
</dbReference>
<comment type="caution">
    <text evidence="2">The sequence shown here is derived from an EMBL/GenBank/DDBJ whole genome shotgun (WGS) entry which is preliminary data.</text>
</comment>
<evidence type="ECO:0000256" key="1">
    <source>
        <dbReference type="SAM" id="SignalP"/>
    </source>
</evidence>
<dbReference type="CDD" id="cd03141">
    <property type="entry name" value="GATase1_Hsp31_like"/>
    <property type="match status" value="1"/>
</dbReference>
<sequence length="277" mass="29798">MLKKLIVTALSALALNAHAGNVLVVLSDADSLDLKDGKIFQTGFYLNELMQPVKMLLDAGHQVSFATPQGKAPTLDRNSVNPMFFGGEQAALDAHLQLLQTLRLTDPQQSPVLSLARVEQQGYGRFDAVYVPGGHAPMQDLLTSASVGKLLAAFHGAGKPTALVCHGPIALLSTLPDAKGFTRQLERQAKPARPKWIYAGYQMTVFSNVEEEASKAQLQGGAMKFYPQTALQAAGMTFSPSAQPWQGHMVTDRELITGQNPASAPLVGQELLRRLTP</sequence>
<dbReference type="EMBL" id="JACHXD010000006">
    <property type="protein sequence ID" value="MBB3119642.1"/>
    <property type="molecule type" value="Genomic_DNA"/>
</dbReference>
<dbReference type="InterPro" id="IPR032633">
    <property type="entry name" value="ThiJ-like"/>
</dbReference>
<keyword evidence="2" id="KW-0645">Protease</keyword>
<dbReference type="SUPFAM" id="SSF52317">
    <property type="entry name" value="Class I glutamine amidotransferase-like"/>
    <property type="match status" value="1"/>
</dbReference>
<dbReference type="GO" id="GO:0019172">
    <property type="term" value="F:glyoxalase III activity"/>
    <property type="evidence" value="ECO:0007669"/>
    <property type="project" value="TreeGrafter"/>
</dbReference>
<organism evidence="2 3">
    <name type="scientific">Pseudoduganella violacea</name>
    <dbReference type="NCBI Taxonomy" id="1715466"/>
    <lineage>
        <taxon>Bacteria</taxon>
        <taxon>Pseudomonadati</taxon>
        <taxon>Pseudomonadota</taxon>
        <taxon>Betaproteobacteria</taxon>
        <taxon>Burkholderiales</taxon>
        <taxon>Oxalobacteraceae</taxon>
        <taxon>Telluria group</taxon>
        <taxon>Pseudoduganella</taxon>
    </lineage>
</organism>
<dbReference type="GO" id="GO:0008233">
    <property type="term" value="F:peptidase activity"/>
    <property type="evidence" value="ECO:0007669"/>
    <property type="project" value="UniProtKB-KW"/>
</dbReference>
<dbReference type="PANTHER" id="PTHR48094:SF22">
    <property type="entry name" value="DJ-1_PFPI DOMAIN-CONTAINING PROTEIN"/>
    <property type="match status" value="1"/>
</dbReference>
<keyword evidence="3" id="KW-1185">Reference proteome</keyword>
<dbReference type="Pfam" id="PF17124">
    <property type="entry name" value="ThiJ_like"/>
    <property type="match status" value="1"/>
</dbReference>
<protein>
    <submittedName>
        <fullName evidence="2">Putative intracellular protease/amidase</fullName>
    </submittedName>
</protein>
<evidence type="ECO:0000313" key="2">
    <source>
        <dbReference type="EMBL" id="MBB3119642.1"/>
    </source>
</evidence>
<feature type="chain" id="PRO_5030725796" evidence="1">
    <location>
        <begin position="20"/>
        <end position="277"/>
    </location>
</feature>
<dbReference type="InterPro" id="IPR029062">
    <property type="entry name" value="Class_I_gatase-like"/>
</dbReference>
<proteinExistence type="predicted"/>
<dbReference type="Gene3D" id="3.40.50.880">
    <property type="match status" value="1"/>
</dbReference>